<sequence>MTRQASDKLIWEGGNYNLEKSPGLPKQHKGLVERNSDQFPSHDYMLGFTQSTACQRGYIATWVVVEGKLYLKEVLGSRFLAAGPLLADWVSGKLLAPSRPLGQHINIRFTPDNIEYLRLIVEKGVVIDHTVGKGKGEPHHVSAG</sequence>
<name>A0ABU1H7A6_9GAMM</name>
<proteinExistence type="predicted"/>
<gene>
    <name evidence="1" type="ORF">QC823_14520</name>
</gene>
<reference evidence="1 2" key="1">
    <citation type="submission" date="2023-04" db="EMBL/GenBank/DDBJ databases">
        <title>A long-awaited taxogenomic arrangement of the family Halomonadaceae.</title>
        <authorList>
            <person name="De La Haba R."/>
            <person name="Chuvochina M."/>
            <person name="Wittouck S."/>
            <person name="Arahal D.R."/>
            <person name="Sanchez-Porro C."/>
            <person name="Hugenholtz P."/>
            <person name="Ventosa A."/>
        </authorList>
    </citation>
    <scope>NUCLEOTIDE SEQUENCE [LARGE SCALE GENOMIC DNA]</scope>
    <source>
        <strain evidence="1 2">DSM 21020</strain>
    </source>
</reference>
<protein>
    <submittedName>
        <fullName evidence="1">Uncharacterized protein</fullName>
    </submittedName>
</protein>
<evidence type="ECO:0000313" key="1">
    <source>
        <dbReference type="EMBL" id="MDR5900188.1"/>
    </source>
</evidence>
<dbReference type="RefSeq" id="WP_309657064.1">
    <property type="nucleotide sequence ID" value="NZ_JARWAN010000029.1"/>
</dbReference>
<dbReference type="Proteomes" id="UP001254564">
    <property type="component" value="Unassembled WGS sequence"/>
</dbReference>
<keyword evidence="2" id="KW-1185">Reference proteome</keyword>
<dbReference type="EMBL" id="JARWAN010000029">
    <property type="protein sequence ID" value="MDR5900188.1"/>
    <property type="molecule type" value="Genomic_DNA"/>
</dbReference>
<organism evidence="1 2">
    <name type="scientific">Vreelandella vilamensis</name>
    <dbReference type="NCBI Taxonomy" id="531309"/>
    <lineage>
        <taxon>Bacteria</taxon>
        <taxon>Pseudomonadati</taxon>
        <taxon>Pseudomonadota</taxon>
        <taxon>Gammaproteobacteria</taxon>
        <taxon>Oceanospirillales</taxon>
        <taxon>Halomonadaceae</taxon>
        <taxon>Vreelandella</taxon>
    </lineage>
</organism>
<evidence type="ECO:0000313" key="2">
    <source>
        <dbReference type="Proteomes" id="UP001254564"/>
    </source>
</evidence>
<comment type="caution">
    <text evidence="1">The sequence shown here is derived from an EMBL/GenBank/DDBJ whole genome shotgun (WGS) entry which is preliminary data.</text>
</comment>
<accession>A0ABU1H7A6</accession>